<dbReference type="Proteomes" id="UP000065533">
    <property type="component" value="Chromosome"/>
</dbReference>
<keyword evidence="2" id="KW-0732">Signal</keyword>
<evidence type="ECO:0008006" key="5">
    <source>
        <dbReference type="Google" id="ProtNLM"/>
    </source>
</evidence>
<name>A0ABM5X0D0_9BACL</name>
<protein>
    <recommendedName>
        <fullName evidence="5">YbbR-like domain-containing protein</fullName>
    </recommendedName>
</protein>
<evidence type="ECO:0000313" key="3">
    <source>
        <dbReference type="EMBL" id="ALS80057.1"/>
    </source>
</evidence>
<evidence type="ECO:0000256" key="1">
    <source>
        <dbReference type="SAM" id="MobiDB-lite"/>
    </source>
</evidence>
<dbReference type="Gene3D" id="2.170.120.40">
    <property type="entry name" value="YbbR-like domain"/>
    <property type="match status" value="2"/>
</dbReference>
<dbReference type="PANTHER" id="PTHR37804">
    <property type="entry name" value="CDAA REGULATORY PROTEIN CDAR"/>
    <property type="match status" value="1"/>
</dbReference>
<sequence>MDKMMDNRWFLRITALLLAFLLFFSVQADDNSAVTTDTSRVSEVIEEVELEVYHDNSLMVSGVPKTADLHLSGPVSVVQTARQLEDFTLFVDLRNLPMGEHQVPIQTENLSEQLTVRVDPAFVNVVIEERVSQEFRVDPEINERMLADGYILDNVSVDPETVIVTGPKSMIDAISFVKATVSGEQGVKESFNTAARVRVLAEDLTKLESAEIEPAEVEVAVEVVEYSKTVPVRIEPTGKAGTGITIKNWTTTTEEIQIFGPKSVVDEITEYVVEADAALVTAKDSTLEVELDIPAGASAVSPGQVTVEAETVIDDSAKRPTDQKDSEVVDNTES</sequence>
<feature type="chain" id="PRO_5046414491" description="YbbR-like domain-containing protein" evidence="2">
    <location>
        <begin position="29"/>
        <end position="334"/>
    </location>
</feature>
<dbReference type="PANTHER" id="PTHR37804:SF1">
    <property type="entry name" value="CDAA REGULATORY PROTEIN CDAR"/>
    <property type="match status" value="1"/>
</dbReference>
<dbReference type="Pfam" id="PF07949">
    <property type="entry name" value="YbbR"/>
    <property type="match status" value="3"/>
</dbReference>
<dbReference type="RefSeq" id="WP_058386696.1">
    <property type="nucleotide sequence ID" value="NZ_CP013661.2"/>
</dbReference>
<feature type="compositionally biased region" description="Basic and acidic residues" evidence="1">
    <location>
        <begin position="315"/>
        <end position="327"/>
    </location>
</feature>
<feature type="signal peptide" evidence="2">
    <location>
        <begin position="1"/>
        <end position="28"/>
    </location>
</feature>
<dbReference type="InterPro" id="IPR012505">
    <property type="entry name" value="YbbR"/>
</dbReference>
<evidence type="ECO:0000313" key="4">
    <source>
        <dbReference type="Proteomes" id="UP000065533"/>
    </source>
</evidence>
<proteinExistence type="predicted"/>
<dbReference type="Gene3D" id="2.170.120.30">
    <property type="match status" value="1"/>
</dbReference>
<reference evidence="3" key="1">
    <citation type="submission" date="2016-01" db="EMBL/GenBank/DDBJ databases">
        <title>Complete genome of Planococcus kocurri type strain.</title>
        <authorList>
            <person name="See-Too W.S."/>
        </authorList>
    </citation>
    <scope>NUCLEOTIDE SEQUENCE [LARGE SCALE GENOMIC DNA]</scope>
    <source>
        <strain evidence="3">ATCC 43650</strain>
    </source>
</reference>
<keyword evidence="4" id="KW-1185">Reference proteome</keyword>
<gene>
    <name evidence="3" type="ORF">AUO94_16145</name>
</gene>
<feature type="region of interest" description="Disordered" evidence="1">
    <location>
        <begin position="311"/>
        <end position="334"/>
    </location>
</feature>
<evidence type="ECO:0000256" key="2">
    <source>
        <dbReference type="SAM" id="SignalP"/>
    </source>
</evidence>
<dbReference type="InterPro" id="IPR053154">
    <property type="entry name" value="c-di-AMP_regulator"/>
</dbReference>
<organism evidence="3 4">
    <name type="scientific">Planococcus kocurii</name>
    <dbReference type="NCBI Taxonomy" id="1374"/>
    <lineage>
        <taxon>Bacteria</taxon>
        <taxon>Bacillati</taxon>
        <taxon>Bacillota</taxon>
        <taxon>Bacilli</taxon>
        <taxon>Bacillales</taxon>
        <taxon>Caryophanaceae</taxon>
        <taxon>Planococcus</taxon>
    </lineage>
</organism>
<dbReference type="EMBL" id="CP013661">
    <property type="protein sequence ID" value="ALS80057.1"/>
    <property type="molecule type" value="Genomic_DNA"/>
</dbReference>
<accession>A0ABM5X0D0</accession>